<feature type="non-terminal residue" evidence="2">
    <location>
        <position position="136"/>
    </location>
</feature>
<evidence type="ECO:0000313" key="3">
    <source>
        <dbReference type="Proteomes" id="UP000460558"/>
    </source>
</evidence>
<proteinExistence type="predicted"/>
<evidence type="ECO:0000313" key="2">
    <source>
        <dbReference type="EMBL" id="MQS38759.1"/>
    </source>
</evidence>
<sequence>MSLDQPQIEELEAQVPDLTDVLPVTPLQEGLLFHALFDEYDADVYVEQIDLGLEGPLDAAVLRAAWEALLARHASLRAGFRQLPRVDHPVQAISGGVSLPWREVDLSWSAEDEDTANAEAERLGVEERGRRFDLAE</sequence>
<dbReference type="Proteomes" id="UP000460558">
    <property type="component" value="Unassembled WGS sequence"/>
</dbReference>
<dbReference type="InterPro" id="IPR001242">
    <property type="entry name" value="Condensation_dom"/>
</dbReference>
<name>A0ABW9P020_9ACTN</name>
<feature type="domain" description="Condensation" evidence="1">
    <location>
        <begin position="20"/>
        <end position="122"/>
    </location>
</feature>
<dbReference type="SUPFAM" id="SSF52777">
    <property type="entry name" value="CoA-dependent acyltransferases"/>
    <property type="match status" value="1"/>
</dbReference>
<dbReference type="Gene3D" id="3.30.559.10">
    <property type="entry name" value="Chloramphenicol acetyltransferase-like domain"/>
    <property type="match status" value="1"/>
</dbReference>
<keyword evidence="3" id="KW-1185">Reference proteome</keyword>
<comment type="caution">
    <text evidence="2">The sequence shown here is derived from an EMBL/GenBank/DDBJ whole genome shotgun (WGS) entry which is preliminary data.</text>
</comment>
<accession>A0ABW9P020</accession>
<protein>
    <recommendedName>
        <fullName evidence="1">Condensation domain-containing protein</fullName>
    </recommendedName>
</protein>
<reference evidence="2 3" key="1">
    <citation type="submission" date="2019-06" db="EMBL/GenBank/DDBJ databases">
        <title>Comparative genomics and metabolomics analyses of clavulanic acid producing Streptomyces species provides insight into specialized metabolism and evolution of beta-lactam biosynthetic gene clusters.</title>
        <authorList>
            <person name="Moore M.A."/>
            <person name="Cruz-Morales P."/>
            <person name="Barona Gomez F."/>
            <person name="Kapil T."/>
        </authorList>
    </citation>
    <scope>NUCLEOTIDE SEQUENCE [LARGE SCALE GENOMIC DNA]</scope>
    <source>
        <strain evidence="2 3">T-272</strain>
    </source>
</reference>
<evidence type="ECO:0000259" key="1">
    <source>
        <dbReference type="Pfam" id="PF00668"/>
    </source>
</evidence>
<dbReference type="Pfam" id="PF00668">
    <property type="entry name" value="Condensation"/>
    <property type="match status" value="1"/>
</dbReference>
<organism evidence="2 3">
    <name type="scientific">Streptomyces katsurahamanus</name>
    <dbReference type="NCBI Taxonomy" id="2577098"/>
    <lineage>
        <taxon>Bacteria</taxon>
        <taxon>Bacillati</taxon>
        <taxon>Actinomycetota</taxon>
        <taxon>Actinomycetes</taxon>
        <taxon>Kitasatosporales</taxon>
        <taxon>Streptomycetaceae</taxon>
        <taxon>Streptomyces</taxon>
    </lineage>
</organism>
<dbReference type="EMBL" id="VDEQ01000285">
    <property type="protein sequence ID" value="MQS38759.1"/>
    <property type="molecule type" value="Genomic_DNA"/>
</dbReference>
<dbReference type="InterPro" id="IPR023213">
    <property type="entry name" value="CAT-like_dom_sf"/>
</dbReference>
<gene>
    <name evidence="2" type="ORF">FFZ77_25175</name>
</gene>